<evidence type="ECO:0000313" key="4">
    <source>
        <dbReference type="Proteomes" id="UP000639403"/>
    </source>
</evidence>
<feature type="compositionally biased region" description="Basic residues" evidence="1">
    <location>
        <begin position="374"/>
        <end position="385"/>
    </location>
</feature>
<dbReference type="EMBL" id="JADOXO010000002">
    <property type="protein sequence ID" value="KAF9821876.1"/>
    <property type="molecule type" value="Genomic_DNA"/>
</dbReference>
<accession>A0A8H7U6A6</accession>
<reference evidence="3" key="1">
    <citation type="submission" date="2020-11" db="EMBL/GenBank/DDBJ databases">
        <authorList>
            <person name="Koelle M."/>
            <person name="Horta M.A.C."/>
            <person name="Nowrousian M."/>
            <person name="Ohm R.A."/>
            <person name="Benz P."/>
            <person name="Pilgard A."/>
        </authorList>
    </citation>
    <scope>NUCLEOTIDE SEQUENCE</scope>
    <source>
        <strain evidence="3">FPRL280</strain>
    </source>
</reference>
<name>A0A8H7U6A6_9APHY</name>
<evidence type="ECO:0000256" key="2">
    <source>
        <dbReference type="SAM" id="Phobius"/>
    </source>
</evidence>
<evidence type="ECO:0000313" key="3">
    <source>
        <dbReference type="EMBL" id="KAF9821876.1"/>
    </source>
</evidence>
<protein>
    <submittedName>
        <fullName evidence="3">Uncharacterized protein</fullName>
    </submittedName>
</protein>
<sequence>MYNNPQLYVRDGTSDNGKLSTGTIIIVVVVCGSVVVLASILFLWRLLFRLCNRKKSNPLPPVQLLAHERQEQATTFADGKAFYSTSSLNGSMYKPTLQHAPSFASLLPRDASSSRQNSVFVDDATSAESIPTLGPPVSADNLTPPNPPFNPYITAESVESMQPSSSVPFSDVSSTISHVTSLRNGAQNAMSGYMGQDDAFDRRSVFADQWVPVGARSLSMHATSIPGPSVGRAISTNPRIPSSLSQSTTVTMSQQTYHRSQSQPRIIGARPYPPRSQSAGPSYASGSTTHTPPPPVPSRPAGYATPLQERTANEEPMRGRPRSATVVRPAPHSRGLSQDQQVAQLAALSSIPYASDQPPPPRPPEEARWQPSRSRSRRNTLRKPKPTVPNEESSVPHNWPMYAPTI</sequence>
<dbReference type="Proteomes" id="UP000639403">
    <property type="component" value="Unassembled WGS sequence"/>
</dbReference>
<feature type="transmembrane region" description="Helical" evidence="2">
    <location>
        <begin position="24"/>
        <end position="47"/>
    </location>
</feature>
<organism evidence="3 4">
    <name type="scientific">Rhodonia placenta</name>
    <dbReference type="NCBI Taxonomy" id="104341"/>
    <lineage>
        <taxon>Eukaryota</taxon>
        <taxon>Fungi</taxon>
        <taxon>Dikarya</taxon>
        <taxon>Basidiomycota</taxon>
        <taxon>Agaricomycotina</taxon>
        <taxon>Agaricomycetes</taxon>
        <taxon>Polyporales</taxon>
        <taxon>Adustoporiaceae</taxon>
        <taxon>Rhodonia</taxon>
    </lineage>
</organism>
<feature type="compositionally biased region" description="Low complexity" evidence="1">
    <location>
        <begin position="242"/>
        <end position="256"/>
    </location>
</feature>
<keyword evidence="2" id="KW-1133">Transmembrane helix</keyword>
<keyword evidence="2" id="KW-0812">Transmembrane</keyword>
<evidence type="ECO:0000256" key="1">
    <source>
        <dbReference type="SAM" id="MobiDB-lite"/>
    </source>
</evidence>
<dbReference type="AlphaFoldDB" id="A0A8H7U6A6"/>
<gene>
    <name evidence="3" type="ORF">IEO21_00306</name>
</gene>
<proteinExistence type="predicted"/>
<reference evidence="3" key="2">
    <citation type="journal article" name="Front. Microbiol.">
        <title>Degradative Capacity of Two Strains of Rhodonia placenta: From Phenotype to Genotype.</title>
        <authorList>
            <person name="Kolle M."/>
            <person name="Horta M.A.C."/>
            <person name="Nowrousian M."/>
            <person name="Ohm R.A."/>
            <person name="Benz J.P."/>
            <person name="Pilgard A."/>
        </authorList>
    </citation>
    <scope>NUCLEOTIDE SEQUENCE</scope>
    <source>
        <strain evidence="3">FPRL280</strain>
    </source>
</reference>
<comment type="caution">
    <text evidence="3">The sequence shown here is derived from an EMBL/GenBank/DDBJ whole genome shotgun (WGS) entry which is preliminary data.</text>
</comment>
<keyword evidence="2" id="KW-0472">Membrane</keyword>
<feature type="region of interest" description="Disordered" evidence="1">
    <location>
        <begin position="224"/>
        <end position="406"/>
    </location>
</feature>